<dbReference type="BioCyc" id="MetaCyc:MONOMER-19421"/>
<keyword evidence="2 4" id="KW-0547">Nucleotide-binding</keyword>
<name>K4JV81_9ACTN</name>
<dbReference type="PANTHER" id="PTHR43585:SF2">
    <property type="entry name" value="ATP-GRASP ENZYME FSQD"/>
    <property type="match status" value="1"/>
</dbReference>
<dbReference type="GO" id="GO:0016874">
    <property type="term" value="F:ligase activity"/>
    <property type="evidence" value="ECO:0007669"/>
    <property type="project" value="UniProtKB-KW"/>
</dbReference>
<reference evidence="6" key="1">
    <citation type="journal article" date="2012" name="J. Am. Chem. Soc.">
        <title>Molecular insights into the biosynthesis of guadinomine: a type III secretion system inhibitor.</title>
        <authorList>
            <person name="Holmes T.C."/>
            <person name="May A.E."/>
            <person name="Zaleta-Rivera K."/>
            <person name="Ruby J.G."/>
            <person name="Skewes-Cox P."/>
            <person name="Fischbach M.A."/>
            <person name="Derisi J.L."/>
            <person name="Iwatsuki M."/>
            <person name="Omura S."/>
            <person name="Khosla C."/>
        </authorList>
    </citation>
    <scope>NUCLEOTIDE SEQUENCE</scope>
    <source>
        <strain evidence="6">K01-0509</strain>
    </source>
</reference>
<accession>K4JV81</accession>
<dbReference type="Gene3D" id="3.30.1490.20">
    <property type="entry name" value="ATP-grasp fold, A domain"/>
    <property type="match status" value="1"/>
</dbReference>
<dbReference type="SUPFAM" id="SSF56059">
    <property type="entry name" value="Glutathione synthetase ATP-binding domain-like"/>
    <property type="match status" value="1"/>
</dbReference>
<organism evidence="6">
    <name type="scientific">Streptomyces sp. K01-0509</name>
    <dbReference type="NCBI Taxonomy" id="1238679"/>
    <lineage>
        <taxon>Bacteria</taxon>
        <taxon>Bacillati</taxon>
        <taxon>Actinomycetota</taxon>
        <taxon>Actinomycetes</taxon>
        <taxon>Kitasatosporales</taxon>
        <taxon>Streptomycetaceae</taxon>
        <taxon>Streptomyces</taxon>
    </lineage>
</organism>
<gene>
    <name evidence="6" type="primary">gdnU</name>
</gene>
<dbReference type="PANTHER" id="PTHR43585">
    <property type="entry name" value="FUMIPYRROLE BIOSYNTHESIS PROTEIN C"/>
    <property type="match status" value="1"/>
</dbReference>
<dbReference type="EMBL" id="JX545234">
    <property type="protein sequence ID" value="AFU82630.1"/>
    <property type="molecule type" value="Genomic_DNA"/>
</dbReference>
<keyword evidence="3 4" id="KW-0067">ATP-binding</keyword>
<keyword evidence="1" id="KW-0436">Ligase</keyword>
<dbReference type="InterPro" id="IPR011761">
    <property type="entry name" value="ATP-grasp"/>
</dbReference>
<evidence type="ECO:0000313" key="6">
    <source>
        <dbReference type="EMBL" id="AFU82630.1"/>
    </source>
</evidence>
<proteinExistence type="predicted"/>
<evidence type="ECO:0000256" key="4">
    <source>
        <dbReference type="PROSITE-ProRule" id="PRU00409"/>
    </source>
</evidence>
<dbReference type="AlphaFoldDB" id="K4JV81"/>
<feature type="domain" description="ATP-grasp" evidence="5">
    <location>
        <begin position="125"/>
        <end position="317"/>
    </location>
</feature>
<dbReference type="PROSITE" id="PS50975">
    <property type="entry name" value="ATP_GRASP"/>
    <property type="match status" value="1"/>
</dbReference>
<sequence length="414" mass="44253">MPTTRNEDAGARRHVVVIHRWRDAYAHYDDYLDHATHAVSYVTPEVGAAGVPAAAAGVVLVAATDDLVEVREAVWELTRRHGAPQAVVALKEDDLLIAAQLRAEWGLAGATPQDLLPFRDKLEMCRRVRDAGLPVPAFAAVSAAADVERFAARHGWPLVLKPVRGSSSAGVRIVHGPADLAGVRWGDEAPLLVQVRRTDPIYHVDGLFRDGRLDVWRASRYVNTCLGFRDGSYLGSVEETDPAVLAAVEAAAPRFLAALTAAPTVFHLEVFVGTGPDGTPHCSFLEVGARVGGAEIPFVWRDLHGYDLMEAAFALQLGEQPAKGRPASGAVGGWLLVPAPAERPCRITAVTPMTGRVPGPYAESLLAAGEVLPAADAYYEHVGGRFRFRGATGAEVEAAIRATARDFRVRAAPA</sequence>
<dbReference type="Gene3D" id="3.30.470.20">
    <property type="entry name" value="ATP-grasp fold, B domain"/>
    <property type="match status" value="1"/>
</dbReference>
<evidence type="ECO:0000256" key="1">
    <source>
        <dbReference type="ARBA" id="ARBA00022598"/>
    </source>
</evidence>
<evidence type="ECO:0000256" key="2">
    <source>
        <dbReference type="ARBA" id="ARBA00022741"/>
    </source>
</evidence>
<evidence type="ECO:0000259" key="5">
    <source>
        <dbReference type="PROSITE" id="PS50975"/>
    </source>
</evidence>
<dbReference type="GO" id="GO:0005524">
    <property type="term" value="F:ATP binding"/>
    <property type="evidence" value="ECO:0007669"/>
    <property type="project" value="UniProtKB-UniRule"/>
</dbReference>
<protein>
    <submittedName>
        <fullName evidence="6">Carbamoyl phosphate synthetase like protein</fullName>
    </submittedName>
</protein>
<dbReference type="GO" id="GO:0046872">
    <property type="term" value="F:metal ion binding"/>
    <property type="evidence" value="ECO:0007669"/>
    <property type="project" value="InterPro"/>
</dbReference>
<dbReference type="InterPro" id="IPR013815">
    <property type="entry name" value="ATP_grasp_subdomain_1"/>
</dbReference>
<evidence type="ECO:0000256" key="3">
    <source>
        <dbReference type="ARBA" id="ARBA00022840"/>
    </source>
</evidence>
<dbReference type="InterPro" id="IPR052032">
    <property type="entry name" value="ATP-dep_AA_Ligase"/>
</dbReference>
<dbReference type="Gene3D" id="3.40.50.20">
    <property type="match status" value="1"/>
</dbReference>